<dbReference type="InterPro" id="IPR023459">
    <property type="entry name" value="Tscrpt_elong_fac_GreA/B_fam"/>
</dbReference>
<reference evidence="3" key="1">
    <citation type="journal article" date="2019" name="Int. J. Syst. Evol. Microbiol.">
        <title>Halobacteriovorax valvorus sp. nov., a novel prokaryotic predator isolated from coastal seawater of China.</title>
        <authorList>
            <person name="Chen M.-X."/>
        </authorList>
    </citation>
    <scope>NUCLEOTIDE SEQUENCE [LARGE SCALE GENOMIC DNA]</scope>
    <source>
        <strain evidence="3">BL9</strain>
    </source>
</reference>
<accession>A0ABY0ICA6</accession>
<dbReference type="Pfam" id="PF01272">
    <property type="entry name" value="GreA_GreB"/>
    <property type="match status" value="1"/>
</dbReference>
<sequence>MLDMKKETVAQALLGHLKDEFEKAQEVYENSRGASQEADMAQEGKYDTRAIEAGYLAGALKKRVDELEIDVKMIEELIEELPQGKKVQIGSLVELKFNNQTRHYFITPTAGGTMLNVDGNGLLVISVFSPIGNEVLDLEAGDIFDVETGDITREYEVISVN</sequence>
<evidence type="ECO:0000313" key="3">
    <source>
        <dbReference type="Proteomes" id="UP000443582"/>
    </source>
</evidence>
<dbReference type="PROSITE" id="PS00830">
    <property type="entry name" value="GREAB_2"/>
    <property type="match status" value="1"/>
</dbReference>
<dbReference type="SUPFAM" id="SSF54534">
    <property type="entry name" value="FKBP-like"/>
    <property type="match status" value="1"/>
</dbReference>
<feature type="domain" description="Transcription elongation factor GreA/GreB C-terminal" evidence="1">
    <location>
        <begin position="84"/>
        <end position="161"/>
    </location>
</feature>
<dbReference type="PIRSF" id="PIRSF006092">
    <property type="entry name" value="GreA_GreB"/>
    <property type="match status" value="1"/>
</dbReference>
<dbReference type="Gene3D" id="3.10.50.30">
    <property type="entry name" value="Transcription elongation factor, GreA/GreB, C-terminal domain"/>
    <property type="match status" value="1"/>
</dbReference>
<protein>
    <recommendedName>
        <fullName evidence="1">Transcription elongation factor GreA/GreB C-terminal domain-containing protein</fullName>
    </recommendedName>
</protein>
<proteinExistence type="predicted"/>
<dbReference type="EMBL" id="QDKL01000003">
    <property type="protein sequence ID" value="RZF20597.1"/>
    <property type="molecule type" value="Genomic_DNA"/>
</dbReference>
<name>A0ABY0ICA6_9BACT</name>
<dbReference type="InterPro" id="IPR018151">
    <property type="entry name" value="TF_GreA/GreB_CS"/>
</dbReference>
<gene>
    <name evidence="2" type="ORF">DAY19_11470</name>
</gene>
<dbReference type="Proteomes" id="UP000443582">
    <property type="component" value="Unassembled WGS sequence"/>
</dbReference>
<comment type="caution">
    <text evidence="2">The sequence shown here is derived from an EMBL/GenBank/DDBJ whole genome shotgun (WGS) entry which is preliminary data.</text>
</comment>
<evidence type="ECO:0000313" key="2">
    <source>
        <dbReference type="EMBL" id="RZF20597.1"/>
    </source>
</evidence>
<dbReference type="InterPro" id="IPR036953">
    <property type="entry name" value="GreA/GreB_C_sf"/>
</dbReference>
<evidence type="ECO:0000259" key="1">
    <source>
        <dbReference type="Pfam" id="PF01272"/>
    </source>
</evidence>
<keyword evidence="3" id="KW-1185">Reference proteome</keyword>
<organism evidence="2 3">
    <name type="scientific">Halobacteriovorax vibrionivorans</name>
    <dbReference type="NCBI Taxonomy" id="2152716"/>
    <lineage>
        <taxon>Bacteria</taxon>
        <taxon>Pseudomonadati</taxon>
        <taxon>Bdellovibrionota</taxon>
        <taxon>Bacteriovoracia</taxon>
        <taxon>Bacteriovoracales</taxon>
        <taxon>Halobacteriovoraceae</taxon>
        <taxon>Halobacteriovorax</taxon>
    </lineage>
</organism>
<dbReference type="InterPro" id="IPR001437">
    <property type="entry name" value="Tscrpt_elong_fac_GreA/B_C"/>
</dbReference>